<protein>
    <submittedName>
        <fullName evidence="2">Uncharacterized protein</fullName>
    </submittedName>
</protein>
<dbReference type="AlphaFoldDB" id="A0A9W6LSW0"/>
<gene>
    <name evidence="2" type="ORF">LMG27198_30050</name>
</gene>
<evidence type="ECO:0000313" key="2">
    <source>
        <dbReference type="EMBL" id="GLI94013.1"/>
    </source>
</evidence>
<comment type="caution">
    <text evidence="2">The sequence shown here is derived from an EMBL/GenBank/DDBJ whole genome shotgun (WGS) entry which is preliminary data.</text>
</comment>
<feature type="compositionally biased region" description="Basic and acidic residues" evidence="1">
    <location>
        <begin position="50"/>
        <end position="61"/>
    </location>
</feature>
<evidence type="ECO:0000313" key="3">
    <source>
        <dbReference type="Proteomes" id="UP001144323"/>
    </source>
</evidence>
<name>A0A9W6LSW0_9HYPH</name>
<keyword evidence="3" id="KW-1185">Reference proteome</keyword>
<organism evidence="2 3">
    <name type="scientific">Methylocystis echinoides</name>
    <dbReference type="NCBI Taxonomy" id="29468"/>
    <lineage>
        <taxon>Bacteria</taxon>
        <taxon>Pseudomonadati</taxon>
        <taxon>Pseudomonadota</taxon>
        <taxon>Alphaproteobacteria</taxon>
        <taxon>Hyphomicrobiales</taxon>
        <taxon>Methylocystaceae</taxon>
        <taxon>Methylocystis</taxon>
    </lineage>
</organism>
<reference evidence="2" key="1">
    <citation type="journal article" date="2023" name="Int. J. Syst. Evol. Microbiol.">
        <title>Methylocystis iwaonis sp. nov., a type II methane-oxidizing bacterium from surface soil of a rice paddy field in Japan, and emended description of the genus Methylocystis (ex Whittenbury et al. 1970) Bowman et al. 1993.</title>
        <authorList>
            <person name="Kaise H."/>
            <person name="Sawadogo J.B."/>
            <person name="Alam M.S."/>
            <person name="Ueno C."/>
            <person name="Dianou D."/>
            <person name="Shinjo R."/>
            <person name="Asakawa S."/>
        </authorList>
    </citation>
    <scope>NUCLEOTIDE SEQUENCE</scope>
    <source>
        <strain evidence="2">LMG27198</strain>
    </source>
</reference>
<feature type="region of interest" description="Disordered" evidence="1">
    <location>
        <begin position="39"/>
        <end position="61"/>
    </location>
</feature>
<dbReference type="EMBL" id="BSEC01000001">
    <property type="protein sequence ID" value="GLI94013.1"/>
    <property type="molecule type" value="Genomic_DNA"/>
</dbReference>
<accession>A0A9W6LSW0</accession>
<sequence length="61" mass="6913">MRFRRGGVGLVIRQATSPSSVYKKLMEFRVSHSLTLSVKRRSAAAPAPARKGERLSWRRNT</sequence>
<proteinExistence type="predicted"/>
<dbReference type="Proteomes" id="UP001144323">
    <property type="component" value="Unassembled WGS sequence"/>
</dbReference>
<evidence type="ECO:0000256" key="1">
    <source>
        <dbReference type="SAM" id="MobiDB-lite"/>
    </source>
</evidence>